<dbReference type="PROSITE" id="PS00768">
    <property type="entry name" value="TRANSTHYRETIN_1"/>
    <property type="match status" value="1"/>
</dbReference>
<dbReference type="Pfam" id="PF00576">
    <property type="entry name" value="Transthyretin"/>
    <property type="match status" value="1"/>
</dbReference>
<dbReference type="AlphaFoldDB" id="A0A8J3ITT4"/>
<dbReference type="EC" id="3.5.2.17" evidence="7"/>
<protein>
    <recommendedName>
        <fullName evidence="7">5-hydroxyisourate hydrolase</fullName>
        <shortName evidence="7">HIU hydrolase</shortName>
        <shortName evidence="7">HIUHase</shortName>
        <ecNumber evidence="7">3.5.2.17</ecNumber>
    </recommendedName>
</protein>
<evidence type="ECO:0000313" key="10">
    <source>
        <dbReference type="Proteomes" id="UP000597444"/>
    </source>
</evidence>
<comment type="function">
    <text evidence="2">Catalyzes the hydrolysis of 5-hydroxyisourate (HIU) to 2-oxo-4-hydroxy-4-carboxy-5-ureidoimidazoline (OHCU).</text>
</comment>
<keyword evidence="5 7" id="KW-0659">Purine metabolism</keyword>
<comment type="catalytic activity">
    <reaction evidence="1 7">
        <text>5-hydroxyisourate + H2O = 5-hydroxy-2-oxo-4-ureido-2,5-dihydro-1H-imidazole-5-carboxylate + H(+)</text>
        <dbReference type="Rhea" id="RHEA:23736"/>
        <dbReference type="ChEBI" id="CHEBI:15377"/>
        <dbReference type="ChEBI" id="CHEBI:15378"/>
        <dbReference type="ChEBI" id="CHEBI:18072"/>
        <dbReference type="ChEBI" id="CHEBI:58639"/>
        <dbReference type="EC" id="3.5.2.17"/>
    </reaction>
</comment>
<dbReference type="PANTHER" id="PTHR10395:SF7">
    <property type="entry name" value="5-HYDROXYISOURATE HYDROLASE"/>
    <property type="match status" value="1"/>
</dbReference>
<evidence type="ECO:0000259" key="8">
    <source>
        <dbReference type="Pfam" id="PF00576"/>
    </source>
</evidence>
<dbReference type="InterPro" id="IPR023416">
    <property type="entry name" value="Transthyretin/HIU_hydrolase_d"/>
</dbReference>
<comment type="caution">
    <text evidence="9">The sequence shown here is derived from an EMBL/GenBank/DDBJ whole genome shotgun (WGS) entry which is preliminary data.</text>
</comment>
<name>A0A8J3ITT4_9CHLR</name>
<dbReference type="RefSeq" id="WP_220207263.1">
    <property type="nucleotide sequence ID" value="NZ_BNJK01000001.1"/>
</dbReference>
<evidence type="ECO:0000256" key="5">
    <source>
        <dbReference type="ARBA" id="ARBA00022631"/>
    </source>
</evidence>
<dbReference type="Gene3D" id="2.60.40.180">
    <property type="entry name" value="Transthyretin/hydroxyisourate hydrolase domain"/>
    <property type="match status" value="1"/>
</dbReference>
<proteinExistence type="inferred from homology"/>
<comment type="subunit">
    <text evidence="4 7">Homotetramer.</text>
</comment>
<dbReference type="InterPro" id="IPR023418">
    <property type="entry name" value="Thyroxine_BS"/>
</dbReference>
<sequence>MGGYLTAHVLDIAQGIPASQMTIQVWRLDTTGERSLLKTVHTGANGRPEEPLLAGKEFRVGTYELIFAVQTYFAAQHLPMTEPPFLGDVPLRFSIADESAHYHVPLLVSPWAYSTYRGS</sequence>
<evidence type="ECO:0000256" key="4">
    <source>
        <dbReference type="ARBA" id="ARBA00011881"/>
    </source>
</evidence>
<dbReference type="PANTHER" id="PTHR10395">
    <property type="entry name" value="URICASE AND TRANSTHYRETIN-RELATED"/>
    <property type="match status" value="1"/>
</dbReference>
<dbReference type="SUPFAM" id="SSF49472">
    <property type="entry name" value="Transthyretin (synonym: prealbumin)"/>
    <property type="match status" value="1"/>
</dbReference>
<dbReference type="GO" id="GO:0033971">
    <property type="term" value="F:hydroxyisourate hydrolase activity"/>
    <property type="evidence" value="ECO:0007669"/>
    <property type="project" value="UniProtKB-EC"/>
</dbReference>
<dbReference type="InterPro" id="IPR014306">
    <property type="entry name" value="Hydroxyisourate_hydrolase"/>
</dbReference>
<evidence type="ECO:0000256" key="7">
    <source>
        <dbReference type="RuleBase" id="RU361270"/>
    </source>
</evidence>
<evidence type="ECO:0000313" key="9">
    <source>
        <dbReference type="EMBL" id="GHO96657.1"/>
    </source>
</evidence>
<dbReference type="CDD" id="cd05822">
    <property type="entry name" value="TLP_HIUase"/>
    <property type="match status" value="1"/>
</dbReference>
<dbReference type="InterPro" id="IPR036817">
    <property type="entry name" value="Transthyretin/HIU_hydrolase_sf"/>
</dbReference>
<reference evidence="9" key="1">
    <citation type="submission" date="2020-10" db="EMBL/GenBank/DDBJ databases">
        <title>Taxonomic study of unclassified bacteria belonging to the class Ktedonobacteria.</title>
        <authorList>
            <person name="Yabe S."/>
            <person name="Wang C.M."/>
            <person name="Zheng Y."/>
            <person name="Sakai Y."/>
            <person name="Cavaletti L."/>
            <person name="Monciardini P."/>
            <person name="Donadio S."/>
        </authorList>
    </citation>
    <scope>NUCLEOTIDE SEQUENCE</scope>
    <source>
        <strain evidence="9">ID150040</strain>
    </source>
</reference>
<dbReference type="GO" id="GO:0006144">
    <property type="term" value="P:purine nucleobase metabolic process"/>
    <property type="evidence" value="ECO:0007669"/>
    <property type="project" value="UniProtKB-KW"/>
</dbReference>
<dbReference type="NCBIfam" id="TIGR02962">
    <property type="entry name" value="hdxy_isourate"/>
    <property type="match status" value="1"/>
</dbReference>
<comment type="similarity">
    <text evidence="3 7">Belongs to the transthyretin family. 5-hydroxyisourate hydrolase subfamily.</text>
</comment>
<keyword evidence="6 7" id="KW-0378">Hydrolase</keyword>
<evidence type="ECO:0000256" key="3">
    <source>
        <dbReference type="ARBA" id="ARBA00009850"/>
    </source>
</evidence>
<dbReference type="Proteomes" id="UP000597444">
    <property type="component" value="Unassembled WGS sequence"/>
</dbReference>
<evidence type="ECO:0000256" key="6">
    <source>
        <dbReference type="ARBA" id="ARBA00022801"/>
    </source>
</evidence>
<evidence type="ECO:0000256" key="1">
    <source>
        <dbReference type="ARBA" id="ARBA00001043"/>
    </source>
</evidence>
<feature type="domain" description="Transthyretin/hydroxyisourate hydrolase" evidence="8">
    <location>
        <begin position="5"/>
        <end position="118"/>
    </location>
</feature>
<gene>
    <name evidence="9" type="ORF">KSF_067050</name>
</gene>
<keyword evidence="10" id="KW-1185">Reference proteome</keyword>
<evidence type="ECO:0000256" key="2">
    <source>
        <dbReference type="ARBA" id="ARBA00002704"/>
    </source>
</evidence>
<accession>A0A8J3ITT4</accession>
<organism evidence="9 10">
    <name type="scientific">Reticulibacter mediterranei</name>
    <dbReference type="NCBI Taxonomy" id="2778369"/>
    <lineage>
        <taxon>Bacteria</taxon>
        <taxon>Bacillati</taxon>
        <taxon>Chloroflexota</taxon>
        <taxon>Ktedonobacteria</taxon>
        <taxon>Ktedonobacterales</taxon>
        <taxon>Reticulibacteraceae</taxon>
        <taxon>Reticulibacter</taxon>
    </lineage>
</organism>
<dbReference type="EMBL" id="BNJK01000001">
    <property type="protein sequence ID" value="GHO96657.1"/>
    <property type="molecule type" value="Genomic_DNA"/>
</dbReference>